<proteinExistence type="predicted"/>
<name>A0A914C2G1_9BILA</name>
<dbReference type="AlphaFoldDB" id="A0A914C2G1"/>
<dbReference type="WBParaSite" id="ACRNAN_Path_1524.g5947.t1">
    <property type="protein sequence ID" value="ACRNAN_Path_1524.g5947.t1"/>
    <property type="gene ID" value="ACRNAN_Path_1524.g5947"/>
</dbReference>
<organism evidence="1 2">
    <name type="scientific">Acrobeloides nanus</name>
    <dbReference type="NCBI Taxonomy" id="290746"/>
    <lineage>
        <taxon>Eukaryota</taxon>
        <taxon>Metazoa</taxon>
        <taxon>Ecdysozoa</taxon>
        <taxon>Nematoda</taxon>
        <taxon>Chromadorea</taxon>
        <taxon>Rhabditida</taxon>
        <taxon>Tylenchina</taxon>
        <taxon>Cephalobomorpha</taxon>
        <taxon>Cephaloboidea</taxon>
        <taxon>Cephalobidae</taxon>
        <taxon>Acrobeloides</taxon>
    </lineage>
</organism>
<accession>A0A914C2G1</accession>
<evidence type="ECO:0000313" key="2">
    <source>
        <dbReference type="WBParaSite" id="ACRNAN_Path_1524.g5947.t1"/>
    </source>
</evidence>
<keyword evidence="1" id="KW-1185">Reference proteome</keyword>
<sequence>MEKRALACTKPSWATGNYSIKLCKDHNRRRTRRTGHELKPIIPASTLEVITSSSLNIAKKTWNNLLDDIP</sequence>
<protein>
    <submittedName>
        <fullName evidence="2">Transposase</fullName>
    </submittedName>
</protein>
<reference evidence="2" key="1">
    <citation type="submission" date="2022-11" db="UniProtKB">
        <authorList>
            <consortium name="WormBaseParasite"/>
        </authorList>
    </citation>
    <scope>IDENTIFICATION</scope>
</reference>
<dbReference type="Proteomes" id="UP000887540">
    <property type="component" value="Unplaced"/>
</dbReference>
<evidence type="ECO:0000313" key="1">
    <source>
        <dbReference type="Proteomes" id="UP000887540"/>
    </source>
</evidence>